<keyword evidence="2" id="KW-0732">Signal</keyword>
<feature type="chain" id="PRO_5037599151" evidence="2">
    <location>
        <begin position="21"/>
        <end position="654"/>
    </location>
</feature>
<dbReference type="RefSeq" id="WP_206559565.1">
    <property type="nucleotide sequence ID" value="NZ_JAFKCZ010000004.1"/>
</dbReference>
<proteinExistence type="predicted"/>
<dbReference type="Pfam" id="PF00326">
    <property type="entry name" value="Peptidase_S9"/>
    <property type="match status" value="1"/>
</dbReference>
<dbReference type="SUPFAM" id="SSF53474">
    <property type="entry name" value="alpha/beta-Hydrolases"/>
    <property type="match status" value="1"/>
</dbReference>
<dbReference type="GO" id="GO:0004252">
    <property type="term" value="F:serine-type endopeptidase activity"/>
    <property type="evidence" value="ECO:0007669"/>
    <property type="project" value="TreeGrafter"/>
</dbReference>
<evidence type="ECO:0000256" key="1">
    <source>
        <dbReference type="ARBA" id="ARBA00022801"/>
    </source>
</evidence>
<dbReference type="SUPFAM" id="SSF82171">
    <property type="entry name" value="DPP6 N-terminal domain-like"/>
    <property type="match status" value="1"/>
</dbReference>
<dbReference type="Gene3D" id="3.40.50.1820">
    <property type="entry name" value="alpha/beta hydrolase"/>
    <property type="match status" value="1"/>
</dbReference>
<gene>
    <name evidence="4" type="ORF">JYP50_05945</name>
</gene>
<keyword evidence="1" id="KW-0378">Hydrolase</keyword>
<comment type="caution">
    <text evidence="4">The sequence shown here is derived from an EMBL/GenBank/DDBJ whole genome shotgun (WGS) entry which is preliminary data.</text>
</comment>
<protein>
    <submittedName>
        <fullName evidence="4">S9 family peptidase</fullName>
    </submittedName>
</protein>
<dbReference type="GO" id="GO:0006508">
    <property type="term" value="P:proteolysis"/>
    <property type="evidence" value="ECO:0007669"/>
    <property type="project" value="InterPro"/>
</dbReference>
<dbReference type="Proteomes" id="UP000664303">
    <property type="component" value="Unassembled WGS sequence"/>
</dbReference>
<accession>A0A939DDM4</accession>
<evidence type="ECO:0000259" key="3">
    <source>
        <dbReference type="Pfam" id="PF00326"/>
    </source>
</evidence>
<feature type="signal peptide" evidence="2">
    <location>
        <begin position="1"/>
        <end position="20"/>
    </location>
</feature>
<dbReference type="PANTHER" id="PTHR42776">
    <property type="entry name" value="SERINE PEPTIDASE S9 FAMILY MEMBER"/>
    <property type="match status" value="1"/>
</dbReference>
<dbReference type="InterPro" id="IPR001375">
    <property type="entry name" value="Peptidase_S9_cat"/>
</dbReference>
<dbReference type="InterPro" id="IPR029058">
    <property type="entry name" value="AB_hydrolase_fold"/>
</dbReference>
<keyword evidence="5" id="KW-1185">Reference proteome</keyword>
<reference evidence="4" key="1">
    <citation type="submission" date="2021-02" db="EMBL/GenBank/DDBJ databases">
        <title>PHA producing bacteria isolated from coastal sediment in Guangdong, Shenzhen.</title>
        <authorList>
            <person name="Zheng W."/>
            <person name="Yu S."/>
            <person name="Huang Y."/>
        </authorList>
    </citation>
    <scope>NUCLEOTIDE SEQUENCE</scope>
    <source>
        <strain evidence="4">TN14-10</strain>
    </source>
</reference>
<name>A0A939DDM4_9GAMM</name>
<evidence type="ECO:0000313" key="5">
    <source>
        <dbReference type="Proteomes" id="UP000664303"/>
    </source>
</evidence>
<evidence type="ECO:0000256" key="2">
    <source>
        <dbReference type="SAM" id="SignalP"/>
    </source>
</evidence>
<organism evidence="4 5">
    <name type="scientific">Parahaliea mediterranea</name>
    <dbReference type="NCBI Taxonomy" id="651086"/>
    <lineage>
        <taxon>Bacteria</taxon>
        <taxon>Pseudomonadati</taxon>
        <taxon>Pseudomonadota</taxon>
        <taxon>Gammaproteobacteria</taxon>
        <taxon>Cellvibrionales</taxon>
        <taxon>Halieaceae</taxon>
        <taxon>Parahaliea</taxon>
    </lineage>
</organism>
<dbReference type="AlphaFoldDB" id="A0A939DDM4"/>
<dbReference type="EMBL" id="JAFKCZ010000004">
    <property type="protein sequence ID" value="MBN7796119.1"/>
    <property type="molecule type" value="Genomic_DNA"/>
</dbReference>
<dbReference type="PANTHER" id="PTHR42776:SF27">
    <property type="entry name" value="DIPEPTIDYL PEPTIDASE FAMILY MEMBER 6"/>
    <property type="match status" value="1"/>
</dbReference>
<feature type="domain" description="Peptidase S9 prolyl oligopeptidase catalytic" evidence="3">
    <location>
        <begin position="443"/>
        <end position="653"/>
    </location>
</feature>
<sequence>MRYACLLLLCCLVSPEPGVAGGLDLDELIRKPQYSQPRISPDGEKLAVVSVEEGQRVLALMTLDPLEITYVLRFVEGQEVGEYYWVNEDRVVSTVWEQKGWLDTKRQMSALYAVDYDGGRRDIVFGYQVGYNNQATASRIKRQQVHTAHADIISILPEDDSHVLISTYPWEARGSRWWFTGETFGEVLKLNVYNGRTRKVADLPARGGRAYADPAGELRFADGHDGEGRREFYQYRDGEWRQLGDPQGDYHAHPTGYSADGQYAYLLARAGSDREELLRFDLEAGTSTSLHAHPKVDVEGVGSYPGSGEPMVVHLEDGAPTSHYLDPQHRVSRYLANFHQAFPGYRIRVESETPDGQRLIVSVSGDNQPGEFFLADLEDGSARRLLSAASWLPTDKLARSEPFEFDARDGLRLQGFLTYPASGRSDLPMIVLPHGGPSARDYWAYDPEAQILAGAGYLVMQVNFRGSTGYGEDFQSASHGQWGGAVQNDIADATRWVIERGYADRERVCIYGASFGAYSAMMSVIREPDLYQCAAGFAGVYDLQMMYERGDIRQRRAGQAYLEEALGTDEAELAAASPARNAERISVPVFIAHGGEDQRAPIEHARALEQALREAGVPVQTEYYDKGGHGYNSPQASRALYTGLLAFFARHIGP</sequence>
<evidence type="ECO:0000313" key="4">
    <source>
        <dbReference type="EMBL" id="MBN7796119.1"/>
    </source>
</evidence>